<evidence type="ECO:0000256" key="1">
    <source>
        <dbReference type="SAM" id="Coils"/>
    </source>
</evidence>
<protein>
    <submittedName>
        <fullName evidence="2">Uncharacterized protein</fullName>
    </submittedName>
</protein>
<organism evidence="2 3">
    <name type="scientific">Caenorhabditis nigoni</name>
    <dbReference type="NCBI Taxonomy" id="1611254"/>
    <lineage>
        <taxon>Eukaryota</taxon>
        <taxon>Metazoa</taxon>
        <taxon>Ecdysozoa</taxon>
        <taxon>Nematoda</taxon>
        <taxon>Chromadorea</taxon>
        <taxon>Rhabditida</taxon>
        <taxon>Rhabditina</taxon>
        <taxon>Rhabditomorpha</taxon>
        <taxon>Rhabditoidea</taxon>
        <taxon>Rhabditidae</taxon>
        <taxon>Peloderinae</taxon>
        <taxon>Caenorhabditis</taxon>
    </lineage>
</organism>
<proteinExistence type="predicted"/>
<keyword evidence="1" id="KW-0175">Coiled coil</keyword>
<dbReference type="OrthoDB" id="295355at2759"/>
<dbReference type="Proteomes" id="UP000230233">
    <property type="component" value="Chromosome IV"/>
</dbReference>
<feature type="coiled-coil region" evidence="1">
    <location>
        <begin position="16"/>
        <end position="64"/>
    </location>
</feature>
<evidence type="ECO:0000313" key="3">
    <source>
        <dbReference type="Proteomes" id="UP000230233"/>
    </source>
</evidence>
<dbReference type="AlphaFoldDB" id="A0A2G5UDR6"/>
<dbReference type="EMBL" id="PDUG01000004">
    <property type="protein sequence ID" value="PIC37688.1"/>
    <property type="molecule type" value="Genomic_DNA"/>
</dbReference>
<comment type="caution">
    <text evidence="2">The sequence shown here is derived from an EMBL/GenBank/DDBJ whole genome shotgun (WGS) entry which is preliminary data.</text>
</comment>
<gene>
    <name evidence="2" type="primary">Cni-tag-261</name>
    <name evidence="2" type="synonym">Cnig_chr_IV.g16229</name>
    <name evidence="2" type="ORF">B9Z55_016229</name>
</gene>
<accession>A0A2G5UDR6</accession>
<evidence type="ECO:0000313" key="2">
    <source>
        <dbReference type="EMBL" id="PIC37688.1"/>
    </source>
</evidence>
<keyword evidence="3" id="KW-1185">Reference proteome</keyword>
<sequence>MSNRSAGGYDEISQYIQRLREERRLTEVSLRKMEKEKSDLTEKIDELTERRNATEVRLQAELERAARQDRGLKEAESTYAKLLESQKSLVDFVRKEYQDTKHQKY</sequence>
<dbReference type="STRING" id="1611254.A0A2G5UDR6"/>
<name>A0A2G5UDR6_9PELO</name>
<reference evidence="3" key="1">
    <citation type="submission" date="2017-10" db="EMBL/GenBank/DDBJ databases">
        <title>Rapid genome shrinkage in a self-fertile nematode reveals novel sperm competition proteins.</title>
        <authorList>
            <person name="Yin D."/>
            <person name="Schwarz E.M."/>
            <person name="Thomas C.G."/>
            <person name="Felde R.L."/>
            <person name="Korf I.F."/>
            <person name="Cutter A.D."/>
            <person name="Schartner C.M."/>
            <person name="Ralston E.J."/>
            <person name="Meyer B.J."/>
            <person name="Haag E.S."/>
        </authorList>
    </citation>
    <scope>NUCLEOTIDE SEQUENCE [LARGE SCALE GENOMIC DNA]</scope>
    <source>
        <strain evidence="3">JU1422</strain>
    </source>
</reference>